<dbReference type="Proteomes" id="UP001283341">
    <property type="component" value="Unassembled WGS sequence"/>
</dbReference>
<comment type="caution">
    <text evidence="2">The sequence shown here is derived from an EMBL/GenBank/DDBJ whole genome shotgun (WGS) entry which is preliminary data.</text>
</comment>
<feature type="region of interest" description="Disordered" evidence="1">
    <location>
        <begin position="318"/>
        <end position="339"/>
    </location>
</feature>
<protein>
    <submittedName>
        <fullName evidence="2">Uncharacterized protein</fullName>
    </submittedName>
</protein>
<dbReference type="EMBL" id="JAUEDM010000002">
    <property type="protein sequence ID" value="KAK3325358.1"/>
    <property type="molecule type" value="Genomic_DNA"/>
</dbReference>
<accession>A0AAE0II45</accession>
<proteinExistence type="predicted"/>
<evidence type="ECO:0000256" key="1">
    <source>
        <dbReference type="SAM" id="MobiDB-lite"/>
    </source>
</evidence>
<evidence type="ECO:0000313" key="2">
    <source>
        <dbReference type="EMBL" id="KAK3325358.1"/>
    </source>
</evidence>
<name>A0AAE0II45_9PEZI</name>
<dbReference type="AlphaFoldDB" id="A0AAE0II45"/>
<feature type="region of interest" description="Disordered" evidence="1">
    <location>
        <begin position="243"/>
        <end position="290"/>
    </location>
</feature>
<feature type="compositionally biased region" description="Acidic residues" evidence="1">
    <location>
        <begin position="186"/>
        <end position="206"/>
    </location>
</feature>
<feature type="region of interest" description="Disordered" evidence="1">
    <location>
        <begin position="185"/>
        <end position="218"/>
    </location>
</feature>
<reference evidence="2" key="2">
    <citation type="submission" date="2023-06" db="EMBL/GenBank/DDBJ databases">
        <authorList>
            <consortium name="Lawrence Berkeley National Laboratory"/>
            <person name="Haridas S."/>
            <person name="Hensen N."/>
            <person name="Bonometti L."/>
            <person name="Westerberg I."/>
            <person name="Brannstrom I.O."/>
            <person name="Guillou S."/>
            <person name="Cros-Aarteil S."/>
            <person name="Calhoun S."/>
            <person name="Kuo A."/>
            <person name="Mondo S."/>
            <person name="Pangilinan J."/>
            <person name="Riley R."/>
            <person name="Labutti K."/>
            <person name="Andreopoulos B."/>
            <person name="Lipzen A."/>
            <person name="Chen C."/>
            <person name="Yanf M."/>
            <person name="Daum C."/>
            <person name="Ng V."/>
            <person name="Clum A."/>
            <person name="Steindorff A."/>
            <person name="Ohm R."/>
            <person name="Martin F."/>
            <person name="Silar P."/>
            <person name="Natvig D."/>
            <person name="Lalanne C."/>
            <person name="Gautier V."/>
            <person name="Ament-Velasquez S.L."/>
            <person name="Kruys A."/>
            <person name="Hutchinson M.I."/>
            <person name="Powell A.J."/>
            <person name="Barry K."/>
            <person name="Miller A.N."/>
            <person name="Grigoriev I.V."/>
            <person name="Debuchy R."/>
            <person name="Gladieux P."/>
            <person name="Thoren M.H."/>
            <person name="Johannesson H."/>
        </authorList>
    </citation>
    <scope>NUCLEOTIDE SEQUENCE</scope>
    <source>
        <strain evidence="2">CBS 118394</strain>
    </source>
</reference>
<evidence type="ECO:0000313" key="3">
    <source>
        <dbReference type="Proteomes" id="UP001283341"/>
    </source>
</evidence>
<feature type="region of interest" description="Disordered" evidence="1">
    <location>
        <begin position="356"/>
        <end position="484"/>
    </location>
</feature>
<feature type="compositionally biased region" description="Low complexity" evidence="1">
    <location>
        <begin position="271"/>
        <end position="290"/>
    </location>
</feature>
<feature type="compositionally biased region" description="Low complexity" evidence="1">
    <location>
        <begin position="445"/>
        <end position="454"/>
    </location>
</feature>
<sequence length="484" mass="52514">MQLNAGYGLDSRIDKIPPSLPHGDSGPWIFLPIFTPLYTLDPPINRPKTSSRDINHSSLDTSDHHRCQCRDMTSFVQRPLPLREASHSDSSYTKTQSVDDSQRIFPVQQTVYDHSSLDNFYEMDDTDAVAPSPKRVRAEETAPALPQKSALRPASRLLDNHGLKLGGSIETATPCQATPLDVYLSSEEDASSEADDFSDYDYDSSNEDVTSPTRMGSHEDTARVVSVIYSGKPSIVDLSLRRRSLSPSSTSTAGKRLSNASSHSPERDRPSSPASSMSSPSRSPQSGRKSSLLADIMTKKRPPFLNIDPYANGSTYSLELPKSADTPEDAKPPKTPTQILKGVGRTFSLVRKRSRPFLGNFSPQPAGQAPRDPFATPVSARHSFTLSGDGPSRDNLTRVSTMPPSAGLDEQPPAQPRTPQTPVTYNDIVKAAKKNAMMVPPPQEQPVSPSSSPETGAKRGILSGLAARRRSIKLTGKGPLSGQR</sequence>
<keyword evidence="3" id="KW-1185">Reference proteome</keyword>
<reference evidence="2" key="1">
    <citation type="journal article" date="2023" name="Mol. Phylogenet. Evol.">
        <title>Genome-scale phylogeny and comparative genomics of the fungal order Sordariales.</title>
        <authorList>
            <person name="Hensen N."/>
            <person name="Bonometti L."/>
            <person name="Westerberg I."/>
            <person name="Brannstrom I.O."/>
            <person name="Guillou S."/>
            <person name="Cros-Aarteil S."/>
            <person name="Calhoun S."/>
            <person name="Haridas S."/>
            <person name="Kuo A."/>
            <person name="Mondo S."/>
            <person name="Pangilinan J."/>
            <person name="Riley R."/>
            <person name="LaButti K."/>
            <person name="Andreopoulos B."/>
            <person name="Lipzen A."/>
            <person name="Chen C."/>
            <person name="Yan M."/>
            <person name="Daum C."/>
            <person name="Ng V."/>
            <person name="Clum A."/>
            <person name="Steindorff A."/>
            <person name="Ohm R.A."/>
            <person name="Martin F."/>
            <person name="Silar P."/>
            <person name="Natvig D.O."/>
            <person name="Lalanne C."/>
            <person name="Gautier V."/>
            <person name="Ament-Velasquez S.L."/>
            <person name="Kruys A."/>
            <person name="Hutchinson M.I."/>
            <person name="Powell A.J."/>
            <person name="Barry K."/>
            <person name="Miller A.N."/>
            <person name="Grigoriev I.V."/>
            <person name="Debuchy R."/>
            <person name="Gladieux P."/>
            <person name="Hiltunen Thoren M."/>
            <person name="Johannesson H."/>
        </authorList>
    </citation>
    <scope>NUCLEOTIDE SEQUENCE</scope>
    <source>
        <strain evidence="2">CBS 118394</strain>
    </source>
</reference>
<organism evidence="2 3">
    <name type="scientific">Apodospora peruviana</name>
    <dbReference type="NCBI Taxonomy" id="516989"/>
    <lineage>
        <taxon>Eukaryota</taxon>
        <taxon>Fungi</taxon>
        <taxon>Dikarya</taxon>
        <taxon>Ascomycota</taxon>
        <taxon>Pezizomycotina</taxon>
        <taxon>Sordariomycetes</taxon>
        <taxon>Sordariomycetidae</taxon>
        <taxon>Sordariales</taxon>
        <taxon>Lasiosphaeriaceae</taxon>
        <taxon>Apodospora</taxon>
    </lineage>
</organism>
<gene>
    <name evidence="2" type="ORF">B0H66DRAFT_529402</name>
</gene>